<evidence type="ECO:0000313" key="7">
    <source>
        <dbReference type="EMBL" id="CAF1438012.1"/>
    </source>
</evidence>
<dbReference type="Proteomes" id="UP000681722">
    <property type="component" value="Unassembled WGS sequence"/>
</dbReference>
<evidence type="ECO:0000256" key="1">
    <source>
        <dbReference type="ARBA" id="ARBA00005189"/>
    </source>
</evidence>
<dbReference type="FunFam" id="1.20.140.10:FF:000007">
    <property type="entry name" value="Acyl-coenzyme A oxidase"/>
    <property type="match status" value="1"/>
</dbReference>
<dbReference type="AlphaFoldDB" id="A0A815NW62"/>
<dbReference type="PANTHER" id="PTHR10909">
    <property type="entry name" value="ELECTRON TRANSPORT OXIDOREDUCTASE"/>
    <property type="match status" value="1"/>
</dbReference>
<dbReference type="GO" id="GO:0055088">
    <property type="term" value="P:lipid homeostasis"/>
    <property type="evidence" value="ECO:0007669"/>
    <property type="project" value="TreeGrafter"/>
</dbReference>
<comment type="pathway">
    <text evidence="1">Lipid metabolism.</text>
</comment>
<dbReference type="GO" id="GO:0033540">
    <property type="term" value="P:fatty acid beta-oxidation using acyl-CoA oxidase"/>
    <property type="evidence" value="ECO:0007669"/>
    <property type="project" value="TreeGrafter"/>
</dbReference>
<evidence type="ECO:0000313" key="8">
    <source>
        <dbReference type="EMBL" id="CAF4315132.1"/>
    </source>
</evidence>
<dbReference type="GO" id="GO:0016402">
    <property type="term" value="F:pristanoyl-CoA oxidase activity"/>
    <property type="evidence" value="ECO:0007669"/>
    <property type="project" value="TreeGrafter"/>
</dbReference>
<evidence type="ECO:0000256" key="3">
    <source>
        <dbReference type="ARBA" id="ARBA00022832"/>
    </source>
</evidence>
<evidence type="ECO:0000256" key="2">
    <source>
        <dbReference type="ARBA" id="ARBA00006288"/>
    </source>
</evidence>
<dbReference type="OrthoDB" id="538336at2759"/>
<dbReference type="Gene3D" id="1.20.140.10">
    <property type="entry name" value="Butyryl-CoA Dehydrogenase, subunit A, domain 3"/>
    <property type="match status" value="1"/>
</dbReference>
<evidence type="ECO:0000313" key="9">
    <source>
        <dbReference type="Proteomes" id="UP000663829"/>
    </source>
</evidence>
<evidence type="ECO:0000256" key="5">
    <source>
        <dbReference type="ARBA" id="ARBA00023098"/>
    </source>
</evidence>
<dbReference type="InterPro" id="IPR012258">
    <property type="entry name" value="Acyl-CoA_oxidase"/>
</dbReference>
<dbReference type="InterPro" id="IPR036250">
    <property type="entry name" value="AcylCo_DH-like_C"/>
</dbReference>
<dbReference type="GO" id="GO:0005777">
    <property type="term" value="C:peroxisome"/>
    <property type="evidence" value="ECO:0007669"/>
    <property type="project" value="InterPro"/>
</dbReference>
<gene>
    <name evidence="7" type="ORF">GPM918_LOCUS34268</name>
    <name evidence="8" type="ORF">SRO942_LOCUS34967</name>
</gene>
<dbReference type="GO" id="GO:0071949">
    <property type="term" value="F:FAD binding"/>
    <property type="evidence" value="ECO:0007669"/>
    <property type="project" value="InterPro"/>
</dbReference>
<dbReference type="SUPFAM" id="SSF47203">
    <property type="entry name" value="Acyl-CoA dehydrogenase C-terminal domain-like"/>
    <property type="match status" value="1"/>
</dbReference>
<evidence type="ECO:0000256" key="4">
    <source>
        <dbReference type="ARBA" id="ARBA00023002"/>
    </source>
</evidence>
<keyword evidence="5" id="KW-0443">Lipid metabolism</keyword>
<organism evidence="7 9">
    <name type="scientific">Didymodactylos carnosus</name>
    <dbReference type="NCBI Taxonomy" id="1234261"/>
    <lineage>
        <taxon>Eukaryota</taxon>
        <taxon>Metazoa</taxon>
        <taxon>Spiralia</taxon>
        <taxon>Gnathifera</taxon>
        <taxon>Rotifera</taxon>
        <taxon>Eurotatoria</taxon>
        <taxon>Bdelloidea</taxon>
        <taxon>Philodinida</taxon>
        <taxon>Philodinidae</taxon>
        <taxon>Didymodactylos</taxon>
    </lineage>
</organism>
<keyword evidence="3" id="KW-0276">Fatty acid metabolism</keyword>
<dbReference type="Pfam" id="PF01756">
    <property type="entry name" value="ACOX"/>
    <property type="match status" value="1"/>
</dbReference>
<keyword evidence="9" id="KW-1185">Reference proteome</keyword>
<dbReference type="EMBL" id="CAJOBC010084303">
    <property type="protein sequence ID" value="CAF4315132.1"/>
    <property type="molecule type" value="Genomic_DNA"/>
</dbReference>
<sequence length="383" mass="42442">MYAYAGAQVYSGIHIPSYGMSDFTSYGMFPSIYGAGGFPSYGFGSQGFIPYCGVPLDFGNLYQPRHFRQFTYLPEPAPQMQVTRNRMPDPPPDVIERIVVVPQPKSYVYQIIEVPTKPPPVIQDHYVQGPANPVLYGGTIPVQVPSQTNLAYGSMNGGQYVQSVSPGTSYSSPSPVIYGDGMNYAGSGIMYANSDLLDAVDWLLCYLLKESVQKLKSLESSSMSTSKIENAAFDIKNSAQVYYLRSLAIVYIQRTAVRRFESLLEISNDIDDACRNVLEKLLTLHTLKLLEEYSSTLFAGGYFVDRSVVTVIQNVILDLCSSLKNEAVALVDVFAPPDHILNSVLGNTNGDVYHAIYDMIRSNPNTYVIPHWLKSDLVHRSKL</sequence>
<comment type="caution">
    <text evidence="7">The sequence shown here is derived from an EMBL/GenBank/DDBJ whole genome shotgun (WGS) entry which is preliminary data.</text>
</comment>
<dbReference type="PANTHER" id="PTHR10909:SF390">
    <property type="entry name" value="PEROXISOMAL ACYL-COENZYME A OXIDASE 3"/>
    <property type="match status" value="1"/>
</dbReference>
<dbReference type="EMBL" id="CAJNOQ010018861">
    <property type="protein sequence ID" value="CAF1438012.1"/>
    <property type="molecule type" value="Genomic_DNA"/>
</dbReference>
<comment type="similarity">
    <text evidence="2">Belongs to the acyl-CoA oxidase family.</text>
</comment>
<dbReference type="InterPro" id="IPR002655">
    <property type="entry name" value="Acyl-CoA_oxidase_C"/>
</dbReference>
<feature type="domain" description="Acyl-CoA oxidase C-terminal" evidence="6">
    <location>
        <begin position="195"/>
        <end position="373"/>
    </location>
</feature>
<evidence type="ECO:0000259" key="6">
    <source>
        <dbReference type="Pfam" id="PF01756"/>
    </source>
</evidence>
<reference evidence="7" key="1">
    <citation type="submission" date="2021-02" db="EMBL/GenBank/DDBJ databases">
        <authorList>
            <person name="Nowell W R."/>
        </authorList>
    </citation>
    <scope>NUCLEOTIDE SEQUENCE</scope>
</reference>
<protein>
    <recommendedName>
        <fullName evidence="6">Acyl-CoA oxidase C-terminal domain-containing protein</fullName>
    </recommendedName>
</protein>
<proteinExistence type="inferred from homology"/>
<dbReference type="Proteomes" id="UP000663829">
    <property type="component" value="Unassembled WGS sequence"/>
</dbReference>
<dbReference type="GO" id="GO:0005504">
    <property type="term" value="F:fatty acid binding"/>
    <property type="evidence" value="ECO:0007669"/>
    <property type="project" value="TreeGrafter"/>
</dbReference>
<accession>A0A815NW62</accession>
<name>A0A815NW62_9BILA</name>
<keyword evidence="4" id="KW-0560">Oxidoreductase</keyword>